<evidence type="ECO:0000313" key="3">
    <source>
        <dbReference type="Proteomes" id="UP001236795"/>
    </source>
</evidence>
<evidence type="ECO:0000256" key="1">
    <source>
        <dbReference type="SAM" id="MobiDB-lite"/>
    </source>
</evidence>
<keyword evidence="3" id="KW-1185">Reference proteome</keyword>
<comment type="caution">
    <text evidence="2">The sequence shown here is derived from an EMBL/GenBank/DDBJ whole genome shotgun (WGS) entry which is preliminary data.</text>
</comment>
<proteinExistence type="predicted"/>
<gene>
    <name evidence="2" type="ORF">QO019_000391</name>
</gene>
<feature type="region of interest" description="Disordered" evidence="1">
    <location>
        <begin position="69"/>
        <end position="95"/>
    </location>
</feature>
<accession>A0ABU0KAL8</accession>
<evidence type="ECO:0000313" key="2">
    <source>
        <dbReference type="EMBL" id="MDQ0485561.1"/>
    </source>
</evidence>
<sequence>MLGRDQMFPQDCPGGHQGMSTGAGIDVQRQLESLIQDFRAGDPPMPVIVLHAEDAEDDDRVTELVDELREGQQSHGTRLAVAPTEPPQDDADPDPTAQAVRLLRDLGDSRK</sequence>
<feature type="region of interest" description="Disordered" evidence="1">
    <location>
        <begin position="1"/>
        <end position="22"/>
    </location>
</feature>
<organism evidence="2 3">
    <name type="scientific">Streptomyces thermodiastaticus</name>
    <dbReference type="NCBI Taxonomy" id="44061"/>
    <lineage>
        <taxon>Bacteria</taxon>
        <taxon>Bacillati</taxon>
        <taxon>Actinomycetota</taxon>
        <taxon>Actinomycetes</taxon>
        <taxon>Kitasatosporales</taxon>
        <taxon>Streptomycetaceae</taxon>
        <taxon>Streptomyces</taxon>
    </lineage>
</organism>
<name>A0ABU0KAL8_9ACTN</name>
<protein>
    <submittedName>
        <fullName evidence="2">Uncharacterized protein</fullName>
    </submittedName>
</protein>
<dbReference type="EMBL" id="JAUSWC010000001">
    <property type="protein sequence ID" value="MDQ0485561.1"/>
    <property type="molecule type" value="Genomic_DNA"/>
</dbReference>
<dbReference type="Proteomes" id="UP001236795">
    <property type="component" value="Unassembled WGS sequence"/>
</dbReference>
<reference evidence="2 3" key="1">
    <citation type="submission" date="2023-07" db="EMBL/GenBank/DDBJ databases">
        <title>Genomic Encyclopedia of Type Strains, Phase IV (KMG-IV): sequencing the most valuable type-strain genomes for metagenomic binning, comparative biology and taxonomic classification.</title>
        <authorList>
            <person name="Goeker M."/>
        </authorList>
    </citation>
    <scope>NUCLEOTIDE SEQUENCE [LARGE SCALE GENOMIC DNA]</scope>
    <source>
        <strain evidence="2 3">DSM 40573</strain>
    </source>
</reference>